<accession>A0A7V8T0I0</accession>
<dbReference type="Proteomes" id="UP000567293">
    <property type="component" value="Unassembled WGS sequence"/>
</dbReference>
<comment type="caution">
    <text evidence="5">The sequence shown here is derived from an EMBL/GenBank/DDBJ whole genome shotgun (WGS) entry which is preliminary data.</text>
</comment>
<reference evidence="5" key="1">
    <citation type="submission" date="2020-06" db="EMBL/GenBank/DDBJ databases">
        <title>Legume-microbial interactions unlock mineral nutrients during tropical forest succession.</title>
        <authorList>
            <person name="Epihov D.Z."/>
        </authorList>
    </citation>
    <scope>NUCLEOTIDE SEQUENCE [LARGE SCALE GENOMIC DNA]</scope>
    <source>
        <strain evidence="5">Pan2503</strain>
    </source>
</reference>
<keyword evidence="6" id="KW-1185">Reference proteome</keyword>
<dbReference type="GO" id="GO:0000162">
    <property type="term" value="P:L-tryptophan biosynthetic process"/>
    <property type="evidence" value="ECO:0007669"/>
    <property type="project" value="InterPro"/>
</dbReference>
<evidence type="ECO:0000259" key="4">
    <source>
        <dbReference type="Pfam" id="PF02885"/>
    </source>
</evidence>
<dbReference type="EMBL" id="JACDQQ010002661">
    <property type="protein sequence ID" value="MBA0088757.1"/>
    <property type="molecule type" value="Genomic_DNA"/>
</dbReference>
<dbReference type="InterPro" id="IPR036320">
    <property type="entry name" value="Glycosyl_Trfase_fam3_N_dom_sf"/>
</dbReference>
<dbReference type="InterPro" id="IPR017459">
    <property type="entry name" value="Glycosyl_Trfase_fam3_N_dom"/>
</dbReference>
<organism evidence="5 6">
    <name type="scientific">Candidatus Acidiferrum panamense</name>
    <dbReference type="NCBI Taxonomy" id="2741543"/>
    <lineage>
        <taxon>Bacteria</taxon>
        <taxon>Pseudomonadati</taxon>
        <taxon>Acidobacteriota</taxon>
        <taxon>Terriglobia</taxon>
        <taxon>Candidatus Acidiferrales</taxon>
        <taxon>Candidatus Acidiferrum</taxon>
    </lineage>
</organism>
<dbReference type="AlphaFoldDB" id="A0A7V8T0I0"/>
<name>A0A7V8T0I0_9BACT</name>
<dbReference type="Gene3D" id="1.20.970.10">
    <property type="entry name" value="Transferase, Pyrimidine Nucleoside Phosphorylase, Chain C"/>
    <property type="match status" value="1"/>
</dbReference>
<evidence type="ECO:0000259" key="3">
    <source>
        <dbReference type="Pfam" id="PF00591"/>
    </source>
</evidence>
<gene>
    <name evidence="5" type="ORF">HRJ53_27520</name>
</gene>
<dbReference type="InterPro" id="IPR005940">
    <property type="entry name" value="Anthranilate_Pribosyl_Tfrase"/>
</dbReference>
<dbReference type="Pfam" id="PF00591">
    <property type="entry name" value="Glycos_transf_3"/>
    <property type="match status" value="1"/>
</dbReference>
<feature type="non-terminal residue" evidence="5">
    <location>
        <position position="125"/>
    </location>
</feature>
<dbReference type="SUPFAM" id="SSF47648">
    <property type="entry name" value="Nucleoside phosphorylase/phosphoribosyltransferase N-terminal domain"/>
    <property type="match status" value="1"/>
</dbReference>
<evidence type="ECO:0000256" key="2">
    <source>
        <dbReference type="ARBA" id="ARBA00022679"/>
    </source>
</evidence>
<evidence type="ECO:0000256" key="1">
    <source>
        <dbReference type="ARBA" id="ARBA00022676"/>
    </source>
</evidence>
<protein>
    <submittedName>
        <fullName evidence="5">Anthranilate phosphoribosyltransferase</fullName>
    </submittedName>
</protein>
<proteinExistence type="predicted"/>
<feature type="domain" description="Glycosyl transferase family 3" evidence="3">
    <location>
        <begin position="78"/>
        <end position="125"/>
    </location>
</feature>
<dbReference type="GO" id="GO:0005829">
    <property type="term" value="C:cytosol"/>
    <property type="evidence" value="ECO:0007669"/>
    <property type="project" value="TreeGrafter"/>
</dbReference>
<keyword evidence="2" id="KW-0808">Transferase</keyword>
<feature type="domain" description="Glycosyl transferase family 3 N-terminal" evidence="4">
    <location>
        <begin position="5"/>
        <end position="65"/>
    </location>
</feature>
<dbReference type="InterPro" id="IPR035902">
    <property type="entry name" value="Nuc_phospho_transferase"/>
</dbReference>
<evidence type="ECO:0000313" key="6">
    <source>
        <dbReference type="Proteomes" id="UP000567293"/>
    </source>
</evidence>
<dbReference type="SUPFAM" id="SSF52418">
    <property type="entry name" value="Nucleoside phosphorylase/phosphoribosyltransferase catalytic domain"/>
    <property type="match status" value="1"/>
</dbReference>
<dbReference type="Gene3D" id="3.40.1030.10">
    <property type="entry name" value="Nucleoside phosphorylase/phosphoribosyltransferase catalytic domain"/>
    <property type="match status" value="1"/>
</dbReference>
<dbReference type="PANTHER" id="PTHR43285">
    <property type="entry name" value="ANTHRANILATE PHOSPHORIBOSYLTRANSFERASE"/>
    <property type="match status" value="1"/>
</dbReference>
<dbReference type="Pfam" id="PF02885">
    <property type="entry name" value="Glycos_trans_3N"/>
    <property type="match status" value="1"/>
</dbReference>
<evidence type="ECO:0000313" key="5">
    <source>
        <dbReference type="EMBL" id="MBA0088757.1"/>
    </source>
</evidence>
<keyword evidence="1 5" id="KW-0328">Glycosyltransferase</keyword>
<dbReference type="GO" id="GO:0004048">
    <property type="term" value="F:anthranilate phosphoribosyltransferase activity"/>
    <property type="evidence" value="ECO:0007669"/>
    <property type="project" value="InterPro"/>
</dbReference>
<dbReference type="InterPro" id="IPR000312">
    <property type="entry name" value="Glycosyl_Trfase_fam3"/>
</dbReference>
<dbReference type="PANTHER" id="PTHR43285:SF2">
    <property type="entry name" value="ANTHRANILATE PHOSPHORIBOSYLTRANSFERASE"/>
    <property type="match status" value="1"/>
</dbReference>
<sequence length="125" mass="12826">MSLLLIERVEAGSPLTRGGAEVLMEELLAGRIATPEIVRLLTALNRRPVQVQELAGFARVMRRHATRVFVDGDVGPAKMVDTCGTGGDASGTFNVSTAAAIVAAAAGARVAKHGNRAASSQSGSA</sequence>